<dbReference type="PROSITE" id="PS50263">
    <property type="entry name" value="CN_HYDROLASE"/>
    <property type="match status" value="1"/>
</dbReference>
<evidence type="ECO:0000256" key="1">
    <source>
        <dbReference type="SAM" id="MobiDB-lite"/>
    </source>
</evidence>
<dbReference type="GO" id="GO:0008418">
    <property type="term" value="F:protein-N-terminal asparagine amidohydrolase activity"/>
    <property type="evidence" value="ECO:0007669"/>
    <property type="project" value="InterPro"/>
</dbReference>
<evidence type="ECO:0000259" key="2">
    <source>
        <dbReference type="PROSITE" id="PS50263"/>
    </source>
</evidence>
<dbReference type="InterPro" id="IPR003010">
    <property type="entry name" value="C-N_Hydrolase"/>
</dbReference>
<feature type="compositionally biased region" description="Low complexity" evidence="1">
    <location>
        <begin position="668"/>
        <end position="680"/>
    </location>
</feature>
<feature type="region of interest" description="Disordered" evidence="1">
    <location>
        <begin position="563"/>
        <end position="582"/>
    </location>
</feature>
<dbReference type="Pfam" id="PF00795">
    <property type="entry name" value="CN_hydrolase"/>
    <property type="match status" value="1"/>
</dbReference>
<dbReference type="AlphaFoldDB" id="A0A2U3E5B6"/>
<dbReference type="GO" id="GO:0070773">
    <property type="term" value="F:protein-N-terminal glutamine amidohydrolase activity"/>
    <property type="evidence" value="ECO:0007669"/>
    <property type="project" value="InterPro"/>
</dbReference>
<dbReference type="InterPro" id="IPR036526">
    <property type="entry name" value="C-N_Hydrolase_sf"/>
</dbReference>
<feature type="region of interest" description="Disordered" evidence="1">
    <location>
        <begin position="668"/>
        <end position="758"/>
    </location>
</feature>
<feature type="region of interest" description="Disordered" evidence="1">
    <location>
        <begin position="1007"/>
        <end position="1043"/>
    </location>
</feature>
<proteinExistence type="predicted"/>
<dbReference type="CDD" id="cd07566">
    <property type="entry name" value="ScNTA1_like"/>
    <property type="match status" value="1"/>
</dbReference>
<accession>A0A2U3E5B6</accession>
<feature type="domain" description="CN hydrolase" evidence="2">
    <location>
        <begin position="134"/>
        <end position="422"/>
    </location>
</feature>
<reference evidence="3 4" key="1">
    <citation type="journal article" date="2016" name="Front. Microbiol.">
        <title>Genome and transcriptome sequences reveal the specific parasitism of the nematophagous Purpureocillium lilacinum 36-1.</title>
        <authorList>
            <person name="Xie J."/>
            <person name="Li S."/>
            <person name="Mo C."/>
            <person name="Xiao X."/>
            <person name="Peng D."/>
            <person name="Wang G."/>
            <person name="Xiao Y."/>
        </authorList>
    </citation>
    <scope>NUCLEOTIDE SEQUENCE [LARGE SCALE GENOMIC DNA]</scope>
    <source>
        <strain evidence="3 4">36-1</strain>
    </source>
</reference>
<dbReference type="EMBL" id="LCWV01000011">
    <property type="protein sequence ID" value="PWI69673.1"/>
    <property type="molecule type" value="Genomic_DNA"/>
</dbReference>
<feature type="region of interest" description="Disordered" evidence="1">
    <location>
        <begin position="940"/>
        <end position="995"/>
    </location>
</feature>
<feature type="region of interest" description="Disordered" evidence="1">
    <location>
        <begin position="429"/>
        <end position="544"/>
    </location>
</feature>
<feature type="compositionally biased region" description="Low complexity" evidence="1">
    <location>
        <begin position="472"/>
        <end position="488"/>
    </location>
</feature>
<dbReference type="Proteomes" id="UP000245956">
    <property type="component" value="Unassembled WGS sequence"/>
</dbReference>
<comment type="caution">
    <text evidence="3">The sequence shown here is derived from an EMBL/GenBank/DDBJ whole genome shotgun (WGS) entry which is preliminary data.</text>
</comment>
<dbReference type="Gene3D" id="3.60.110.10">
    <property type="entry name" value="Carbon-nitrogen hydrolase"/>
    <property type="match status" value="1"/>
</dbReference>
<organism evidence="3 4">
    <name type="scientific">Purpureocillium lilacinum</name>
    <name type="common">Paecilomyces lilacinus</name>
    <dbReference type="NCBI Taxonomy" id="33203"/>
    <lineage>
        <taxon>Eukaryota</taxon>
        <taxon>Fungi</taxon>
        <taxon>Dikarya</taxon>
        <taxon>Ascomycota</taxon>
        <taxon>Pezizomycotina</taxon>
        <taxon>Sordariomycetes</taxon>
        <taxon>Hypocreomycetidae</taxon>
        <taxon>Hypocreales</taxon>
        <taxon>Ophiocordycipitaceae</taxon>
        <taxon>Purpureocillium</taxon>
    </lineage>
</organism>
<feature type="compositionally biased region" description="Polar residues" evidence="1">
    <location>
        <begin position="969"/>
        <end position="982"/>
    </location>
</feature>
<protein>
    <recommendedName>
        <fullName evidence="2">CN hydrolase domain-containing protein</fullName>
    </recommendedName>
</protein>
<dbReference type="InterPro" id="IPR039703">
    <property type="entry name" value="Nta1"/>
</dbReference>
<feature type="region of interest" description="Disordered" evidence="1">
    <location>
        <begin position="845"/>
        <end position="926"/>
    </location>
</feature>
<sequence length="1083" mass="118489">MVAVFQATSSSTRLPASQPLNAHHFRRVPSTKCAVRLFRAIESVTRRWFSWSQGSGALVRPHEALPSSPPPAGSPSWTPPDICARAAPGLSQPHHHHRVFVCMPLCFVVELTERWFPTLSRPGDDGGALDQGNRSGAHGQDSGQSLVHASENLEAGSRCGLGVSNAVLNRAEPEDLDLLVLPEMAFSGYNFKSLSEIAPFLEYSGSGISSLWARTIALKYDCTVIVGYPEKVDPRLRWPTGPEYYNSAIVVNDDGETVANYRKTHLYMTDEKWALENPAGFYNGVLVGLGRTAIGICMDLNPYRFEAPWHAFEFAFHILSMDANLVVLTMAWMTREDGRMFSRMPQEPDMDTLAYWLTRLEPVIRADNEDEIIVVFANRTGTEDEAVYAGTSAVLGIKNGEVCVYGILGRGDKELLVVDTDQAPYAILTHGPDGNIVPADGAPSLHRSPVEPKKPPFDQQEGNGRASEGRETTTSGSSSGEANSTGSTRRSPKASDTTSSRRKGQKKLTVNTNSDALRHRKSNSPTVQTPTCPSPTPVSLRPQVSMPPAASLTMKYIDSYVPPSHGQGLQSEHGGFQGVRKTDSLPDPFVKYQSHRNDEAEVPVFLDNSPAVSPEKSMTHFSDSSPASPQLFWIPSRDMIRSSGEHRSWLPARSDGTAFSEAWSALSAPNTNITNPNTATVIRQRQNSRQERPTSRMKKRSTEVGTATRRASETPLDKQTSTAGSKHQLDRPASPKSRNASRSRGPEQPGSAIEPGEDLQEISRQLGEIAKRVSSASRRETPSRGTGRLPIGAPNLTLLEELRDQRNGSSQQQSIPIAACIDLWEAEHGSPPYSGLMEDELLHRVPSSSVQERRDPSATNSLRGRDADRPPSRAHNWSQRPSSRSNRTVSRGRQPLMTNQSTPSHEDRRAGRGQGTRSRPSGSTEPVDLSQFHLIEEYRSPDCPLHGSRSQSAAQNAESPQPPRRRESNGQTHRITSRSPPQRSHAPDRAQTSAPVMTSFESVLLPVAGPSKKPHNQVPDLSMSAESSTPSNPSPKTPFDPQTPKAMKLVFDKQSVPVMEMGLKCVEVSNANVAVSRPKSAVW</sequence>
<feature type="compositionally biased region" description="Polar residues" evidence="1">
    <location>
        <begin position="875"/>
        <end position="903"/>
    </location>
</feature>
<feature type="compositionally biased region" description="Polar residues" evidence="1">
    <location>
        <begin position="915"/>
        <end position="924"/>
    </location>
</feature>
<feature type="region of interest" description="Disordered" evidence="1">
    <location>
        <begin position="59"/>
        <end position="79"/>
    </location>
</feature>
<evidence type="ECO:0000313" key="3">
    <source>
        <dbReference type="EMBL" id="PWI69673.1"/>
    </source>
</evidence>
<dbReference type="PANTHER" id="PTHR11750:SF26">
    <property type="entry name" value="PROTEIN N-TERMINAL AMIDASE"/>
    <property type="match status" value="1"/>
</dbReference>
<name>A0A2U3E5B6_PURLI</name>
<dbReference type="SUPFAM" id="SSF56317">
    <property type="entry name" value="Carbon-nitrogen hydrolase"/>
    <property type="match status" value="1"/>
</dbReference>
<feature type="region of interest" description="Disordered" evidence="1">
    <location>
        <begin position="771"/>
        <end position="792"/>
    </location>
</feature>
<dbReference type="GO" id="GO:0030163">
    <property type="term" value="P:protein catabolic process"/>
    <property type="evidence" value="ECO:0007669"/>
    <property type="project" value="TreeGrafter"/>
</dbReference>
<feature type="compositionally biased region" description="Polar residues" evidence="1">
    <location>
        <begin position="948"/>
        <end position="959"/>
    </location>
</feature>
<feature type="region of interest" description="Disordered" evidence="1">
    <location>
        <begin position="122"/>
        <end position="144"/>
    </location>
</feature>
<dbReference type="PANTHER" id="PTHR11750">
    <property type="entry name" value="PROTEIN N-TERMINAL AMIDASE"/>
    <property type="match status" value="1"/>
</dbReference>
<evidence type="ECO:0000313" key="4">
    <source>
        <dbReference type="Proteomes" id="UP000245956"/>
    </source>
</evidence>
<gene>
    <name evidence="3" type="ORF">PCL_00585</name>
</gene>